<feature type="region of interest" description="Disordered" evidence="4">
    <location>
        <begin position="1"/>
        <end position="26"/>
    </location>
</feature>
<name>A0A183AGR6_9TREM</name>
<dbReference type="InterPro" id="IPR001356">
    <property type="entry name" value="HD"/>
</dbReference>
<protein>
    <submittedName>
        <fullName evidence="8">Homeobox domain-containing protein</fullName>
    </submittedName>
</protein>
<dbReference type="Proteomes" id="UP000272942">
    <property type="component" value="Unassembled WGS sequence"/>
</dbReference>
<dbReference type="InterPro" id="IPR009057">
    <property type="entry name" value="Homeodomain-like_sf"/>
</dbReference>
<evidence type="ECO:0000313" key="6">
    <source>
        <dbReference type="EMBL" id="VDP77538.1"/>
    </source>
</evidence>
<reference evidence="8" key="1">
    <citation type="submission" date="2016-06" db="UniProtKB">
        <authorList>
            <consortium name="WormBaseParasite"/>
        </authorList>
    </citation>
    <scope>IDENTIFICATION</scope>
</reference>
<keyword evidence="2 3" id="KW-0539">Nucleus</keyword>
<dbReference type="SUPFAM" id="SSF46689">
    <property type="entry name" value="Homeodomain-like"/>
    <property type="match status" value="1"/>
</dbReference>
<dbReference type="GO" id="GO:0000978">
    <property type="term" value="F:RNA polymerase II cis-regulatory region sequence-specific DNA binding"/>
    <property type="evidence" value="ECO:0007669"/>
    <property type="project" value="TreeGrafter"/>
</dbReference>
<dbReference type="GO" id="GO:0005634">
    <property type="term" value="C:nucleus"/>
    <property type="evidence" value="ECO:0007669"/>
    <property type="project" value="UniProtKB-SubCell"/>
</dbReference>
<dbReference type="Gene3D" id="1.10.10.60">
    <property type="entry name" value="Homeodomain-like"/>
    <property type="match status" value="1"/>
</dbReference>
<dbReference type="EMBL" id="UZAN01043095">
    <property type="protein sequence ID" value="VDP77538.1"/>
    <property type="molecule type" value="Genomic_DNA"/>
</dbReference>
<keyword evidence="7" id="KW-1185">Reference proteome</keyword>
<dbReference type="PROSITE" id="PS50071">
    <property type="entry name" value="HOMEOBOX_2"/>
    <property type="match status" value="1"/>
</dbReference>
<evidence type="ECO:0000256" key="4">
    <source>
        <dbReference type="SAM" id="MobiDB-lite"/>
    </source>
</evidence>
<comment type="subcellular location">
    <subcellularLocation>
        <location evidence="1 2 3">Nucleus</location>
    </subcellularLocation>
</comment>
<feature type="DNA-binding region" description="Homeobox" evidence="2">
    <location>
        <begin position="60"/>
        <end position="112"/>
    </location>
</feature>
<keyword evidence="2 3" id="KW-0238">DNA-binding</keyword>
<evidence type="ECO:0000256" key="1">
    <source>
        <dbReference type="ARBA" id="ARBA00004123"/>
    </source>
</evidence>
<evidence type="ECO:0000313" key="8">
    <source>
        <dbReference type="WBParaSite" id="ECPE_0000616401-mRNA-1"/>
    </source>
</evidence>
<evidence type="ECO:0000256" key="3">
    <source>
        <dbReference type="RuleBase" id="RU000682"/>
    </source>
</evidence>
<reference evidence="6 7" key="2">
    <citation type="submission" date="2018-11" db="EMBL/GenBank/DDBJ databases">
        <authorList>
            <consortium name="Pathogen Informatics"/>
        </authorList>
    </citation>
    <scope>NUCLEOTIDE SEQUENCE [LARGE SCALE GENOMIC DNA]</scope>
    <source>
        <strain evidence="6 7">Egypt</strain>
    </source>
</reference>
<evidence type="ECO:0000259" key="5">
    <source>
        <dbReference type="PROSITE" id="PS50071"/>
    </source>
</evidence>
<dbReference type="GO" id="GO:0000981">
    <property type="term" value="F:DNA-binding transcription factor activity, RNA polymerase II-specific"/>
    <property type="evidence" value="ECO:0007669"/>
    <property type="project" value="TreeGrafter"/>
</dbReference>
<sequence>MFGVFHLPESNPAPVHSITPPEDRHESPLDLLRLKRPMETRRYPERGSAGEFILMRHRGRRKPRILFTQAQIYELEHRFKQQRYLSSNSLHYRFMQVKIWFQNRRYKVKRQAQDKSIEEVTALQHSVNCASNTEQFSFSDTRISGDKNLPTTSTKQDKHSSSWTQFLTSTYGPGTSKPEPSGMQHFSNWQERYNPCSMPSFFGERWSLTGSSSLHPWSPFTTSPTPMLETESVMLPTNSPHSRETADAISDQQTSLDNSLCATWENGFTLTRIHALQTAAHNPPVGYSQPDWNSNPQDSLYNPQFTGQNLIDYLAMAGWKTKSQCQAENPYTQKYSANDDFDMVSGAHKEINEHPFANLTHTFKTSDINCLEDNSFCNTVNHHSITPIYQKLNHSMQSWTSGYANPGYDYFGYLSGETNSLQMARSKRWDEQLNCIHVPHAQVIRAAEPIDTSIDAHCLYSSYDSVPEGIESCPEQVEDG</sequence>
<evidence type="ECO:0000256" key="2">
    <source>
        <dbReference type="PROSITE-ProRule" id="PRU00108"/>
    </source>
</evidence>
<evidence type="ECO:0000313" key="7">
    <source>
        <dbReference type="Proteomes" id="UP000272942"/>
    </source>
</evidence>
<dbReference type="SMART" id="SM00389">
    <property type="entry name" value="HOX"/>
    <property type="match status" value="1"/>
</dbReference>
<dbReference type="CDD" id="cd00086">
    <property type="entry name" value="homeodomain"/>
    <property type="match status" value="1"/>
</dbReference>
<dbReference type="WBParaSite" id="ECPE_0000616401-mRNA-1">
    <property type="protein sequence ID" value="ECPE_0000616401-mRNA-1"/>
    <property type="gene ID" value="ECPE_0000616401"/>
</dbReference>
<dbReference type="Pfam" id="PF00046">
    <property type="entry name" value="Homeodomain"/>
    <property type="match status" value="1"/>
</dbReference>
<organism evidence="8">
    <name type="scientific">Echinostoma caproni</name>
    <dbReference type="NCBI Taxonomy" id="27848"/>
    <lineage>
        <taxon>Eukaryota</taxon>
        <taxon>Metazoa</taxon>
        <taxon>Spiralia</taxon>
        <taxon>Lophotrochozoa</taxon>
        <taxon>Platyhelminthes</taxon>
        <taxon>Trematoda</taxon>
        <taxon>Digenea</taxon>
        <taxon>Plagiorchiida</taxon>
        <taxon>Echinostomata</taxon>
        <taxon>Echinostomatoidea</taxon>
        <taxon>Echinostomatidae</taxon>
        <taxon>Echinostoma</taxon>
    </lineage>
</organism>
<dbReference type="GO" id="GO:0030154">
    <property type="term" value="P:cell differentiation"/>
    <property type="evidence" value="ECO:0007669"/>
    <property type="project" value="TreeGrafter"/>
</dbReference>
<dbReference type="PANTHER" id="PTHR24340:SF32">
    <property type="entry name" value="HOMEOBOX PROTEIN NKX-2.3"/>
    <property type="match status" value="1"/>
</dbReference>
<dbReference type="PANTHER" id="PTHR24340">
    <property type="entry name" value="HOMEOBOX PROTEIN NKX"/>
    <property type="match status" value="1"/>
</dbReference>
<dbReference type="InterPro" id="IPR050394">
    <property type="entry name" value="Homeobox_NK-like"/>
</dbReference>
<proteinExistence type="predicted"/>
<keyword evidence="2 3" id="KW-0371">Homeobox</keyword>
<accession>A0A183AGR6</accession>
<dbReference type="AlphaFoldDB" id="A0A183AGR6"/>
<gene>
    <name evidence="6" type="ORF">ECPE_LOCUS6151</name>
</gene>
<dbReference type="OrthoDB" id="6159439at2759"/>
<feature type="domain" description="Homeobox" evidence="5">
    <location>
        <begin position="58"/>
        <end position="111"/>
    </location>
</feature>